<keyword evidence="8" id="KW-1185">Reference proteome</keyword>
<dbReference type="GO" id="GO:0016020">
    <property type="term" value="C:membrane"/>
    <property type="evidence" value="ECO:0007669"/>
    <property type="project" value="UniProtKB-SubCell"/>
</dbReference>
<feature type="transmembrane region" description="Helical" evidence="5">
    <location>
        <begin position="163"/>
        <end position="184"/>
    </location>
</feature>
<dbReference type="SMART" id="SM00294">
    <property type="entry name" value="4.1m"/>
    <property type="match status" value="1"/>
</dbReference>
<keyword evidence="3 5" id="KW-1133">Transmembrane helix</keyword>
<evidence type="ECO:0000256" key="5">
    <source>
        <dbReference type="SAM" id="Phobius"/>
    </source>
</evidence>
<dbReference type="EMBL" id="BRZM01000048">
    <property type="protein sequence ID" value="GLD61852.1"/>
    <property type="molecule type" value="Genomic_DNA"/>
</dbReference>
<evidence type="ECO:0000256" key="1">
    <source>
        <dbReference type="ARBA" id="ARBA00004167"/>
    </source>
</evidence>
<evidence type="ECO:0000313" key="7">
    <source>
        <dbReference type="EMBL" id="GLD61852.1"/>
    </source>
</evidence>
<feature type="domain" description="Neurexin/syndecan/glycophorin C" evidence="6">
    <location>
        <begin position="183"/>
        <end position="201"/>
    </location>
</feature>
<gene>
    <name evidence="7" type="ORF">AKAME5_001362700</name>
</gene>
<dbReference type="GO" id="GO:0030863">
    <property type="term" value="C:cortical cytoskeleton"/>
    <property type="evidence" value="ECO:0007669"/>
    <property type="project" value="TreeGrafter"/>
</dbReference>
<dbReference type="PANTHER" id="PTHR47614">
    <property type="entry name" value="GLYCOPHORIN-C"/>
    <property type="match status" value="1"/>
</dbReference>
<evidence type="ECO:0000256" key="3">
    <source>
        <dbReference type="ARBA" id="ARBA00022989"/>
    </source>
</evidence>
<dbReference type="Proteomes" id="UP001279410">
    <property type="component" value="Unassembled WGS sequence"/>
</dbReference>
<keyword evidence="2 5" id="KW-0812">Transmembrane</keyword>
<dbReference type="InterPro" id="IPR003585">
    <property type="entry name" value="Neurexin-like"/>
</dbReference>
<comment type="subcellular location">
    <subcellularLocation>
        <location evidence="1">Membrane</location>
        <topology evidence="1">Single-pass membrane protein</topology>
    </subcellularLocation>
</comment>
<evidence type="ECO:0000256" key="2">
    <source>
        <dbReference type="ARBA" id="ARBA00022692"/>
    </source>
</evidence>
<dbReference type="PANTHER" id="PTHR47614:SF4">
    <property type="entry name" value="NEUREXIN_SYNDECAN_GLYCOPHORIN C DOMAIN-CONTAINING PROTEIN"/>
    <property type="match status" value="1"/>
</dbReference>
<organism evidence="7 8">
    <name type="scientific">Lates japonicus</name>
    <name type="common">Japanese lates</name>
    <dbReference type="NCBI Taxonomy" id="270547"/>
    <lineage>
        <taxon>Eukaryota</taxon>
        <taxon>Metazoa</taxon>
        <taxon>Chordata</taxon>
        <taxon>Craniata</taxon>
        <taxon>Vertebrata</taxon>
        <taxon>Euteleostomi</taxon>
        <taxon>Actinopterygii</taxon>
        <taxon>Neopterygii</taxon>
        <taxon>Teleostei</taxon>
        <taxon>Neoteleostei</taxon>
        <taxon>Acanthomorphata</taxon>
        <taxon>Carangaria</taxon>
        <taxon>Carangaria incertae sedis</taxon>
        <taxon>Centropomidae</taxon>
        <taxon>Lates</taxon>
    </lineage>
</organism>
<evidence type="ECO:0000256" key="4">
    <source>
        <dbReference type="ARBA" id="ARBA00023136"/>
    </source>
</evidence>
<protein>
    <submittedName>
        <fullName evidence="7">Contactin-associated protein-like 2</fullName>
    </submittedName>
</protein>
<dbReference type="AlphaFoldDB" id="A0AAD3MY49"/>
<comment type="caution">
    <text evidence="7">The sequence shown here is derived from an EMBL/GenBank/DDBJ whole genome shotgun (WGS) entry which is preliminary data.</text>
</comment>
<reference evidence="7" key="1">
    <citation type="submission" date="2022-08" db="EMBL/GenBank/DDBJ databases">
        <title>Genome sequencing of akame (Lates japonicus).</title>
        <authorList>
            <person name="Hashiguchi Y."/>
            <person name="Takahashi H."/>
        </authorList>
    </citation>
    <scope>NUCLEOTIDE SEQUENCE</scope>
    <source>
        <strain evidence="7">Kochi</strain>
    </source>
</reference>
<accession>A0AAD3MY49</accession>
<evidence type="ECO:0000259" key="6">
    <source>
        <dbReference type="SMART" id="SM00294"/>
    </source>
</evidence>
<name>A0AAD3MY49_LATJO</name>
<proteinExistence type="predicted"/>
<sequence length="232" mass="25256">MGGYFETGTLVRRTSHLEVGPFALREVNAHQVWTTTQCPHGHPCQRDPLTPSSTWSKVLFEKVFETGQIDPIIIERYNTPGFEGCLSRVQFNSVAPLKAALRLGLSAPVSTHGILVPSNCGASPLTISPMASASDPWHIEAAGAVFPFNEDKASDDGVDRNSAIIGGIISIVIFTVLCIMVFVIRHMFRHKGSYHTNEAKGAESADCADAAIIVNDPAFTETIDESKKEWFI</sequence>
<dbReference type="InterPro" id="IPR042192">
    <property type="entry name" value="Glycophorin-C"/>
</dbReference>
<keyword evidence="4 5" id="KW-0472">Membrane</keyword>
<evidence type="ECO:0000313" key="8">
    <source>
        <dbReference type="Proteomes" id="UP001279410"/>
    </source>
</evidence>